<dbReference type="Proteomes" id="UP000318431">
    <property type="component" value="Unassembled WGS sequence"/>
</dbReference>
<organism evidence="6 7">
    <name type="scientific">Pseudoduganella lurida</name>
    <dbReference type="NCBI Taxonomy" id="1036180"/>
    <lineage>
        <taxon>Bacteria</taxon>
        <taxon>Pseudomonadati</taxon>
        <taxon>Pseudomonadota</taxon>
        <taxon>Betaproteobacteria</taxon>
        <taxon>Burkholderiales</taxon>
        <taxon>Oxalobacteraceae</taxon>
        <taxon>Telluria group</taxon>
        <taxon>Pseudoduganella</taxon>
    </lineage>
</organism>
<evidence type="ECO:0000259" key="5">
    <source>
        <dbReference type="PROSITE" id="PS51635"/>
    </source>
</evidence>
<comment type="caution">
    <text evidence="6">The sequence shown here is derived from an EMBL/GenBank/DDBJ whole genome shotgun (WGS) entry which is preliminary data.</text>
</comment>
<dbReference type="EMBL" id="VLLB01000002">
    <property type="protein sequence ID" value="TWI67379.1"/>
    <property type="molecule type" value="Genomic_DNA"/>
</dbReference>
<feature type="active site" description="Proton acceptor" evidence="4">
    <location>
        <position position="197"/>
    </location>
</feature>
<dbReference type="Pfam" id="PF01734">
    <property type="entry name" value="Patatin"/>
    <property type="match status" value="1"/>
</dbReference>
<dbReference type="PROSITE" id="PS51635">
    <property type="entry name" value="PNPLA"/>
    <property type="match status" value="1"/>
</dbReference>
<dbReference type="InterPro" id="IPR016035">
    <property type="entry name" value="Acyl_Trfase/lysoPLipase"/>
</dbReference>
<dbReference type="PANTHER" id="PTHR14226:SF78">
    <property type="entry name" value="SLR0060 PROTEIN"/>
    <property type="match status" value="1"/>
</dbReference>
<evidence type="ECO:0000256" key="2">
    <source>
        <dbReference type="ARBA" id="ARBA00022963"/>
    </source>
</evidence>
<comment type="caution">
    <text evidence="4">Lacks conserved residue(s) required for the propagation of feature annotation.</text>
</comment>
<feature type="active site" description="Nucleophile" evidence="4">
    <location>
        <position position="44"/>
    </location>
</feature>
<gene>
    <name evidence="6" type="ORF">IP91_01492</name>
</gene>
<feature type="short sequence motif" description="GXSXG" evidence="4">
    <location>
        <begin position="42"/>
        <end position="46"/>
    </location>
</feature>
<dbReference type="InterPro" id="IPR050301">
    <property type="entry name" value="NTE"/>
</dbReference>
<dbReference type="SUPFAM" id="SSF52151">
    <property type="entry name" value="FabD/lysophospholipase-like"/>
    <property type="match status" value="1"/>
</dbReference>
<keyword evidence="2 4" id="KW-0442">Lipid degradation</keyword>
<dbReference type="Gene3D" id="3.40.1090.10">
    <property type="entry name" value="Cytosolic phospholipase A2 catalytic domain"/>
    <property type="match status" value="2"/>
</dbReference>
<dbReference type="PANTHER" id="PTHR14226">
    <property type="entry name" value="NEUROPATHY TARGET ESTERASE/SWISS CHEESE D.MELANOGASTER"/>
    <property type="match status" value="1"/>
</dbReference>
<dbReference type="InterPro" id="IPR002641">
    <property type="entry name" value="PNPLA_dom"/>
</dbReference>
<protein>
    <submittedName>
        <fullName evidence="6">NTE family protein</fullName>
    </submittedName>
</protein>
<evidence type="ECO:0000256" key="4">
    <source>
        <dbReference type="PROSITE-ProRule" id="PRU01161"/>
    </source>
</evidence>
<dbReference type="AlphaFoldDB" id="A0A562RE84"/>
<reference evidence="6 7" key="1">
    <citation type="journal article" date="2015" name="Stand. Genomic Sci.">
        <title>Genomic Encyclopedia of Bacterial and Archaeal Type Strains, Phase III: the genomes of soil and plant-associated and newly described type strains.</title>
        <authorList>
            <person name="Whitman W.B."/>
            <person name="Woyke T."/>
            <person name="Klenk H.P."/>
            <person name="Zhou Y."/>
            <person name="Lilburn T.G."/>
            <person name="Beck B.J."/>
            <person name="De Vos P."/>
            <person name="Vandamme P."/>
            <person name="Eisen J.A."/>
            <person name="Garrity G."/>
            <person name="Hugenholtz P."/>
            <person name="Kyrpides N.C."/>
        </authorList>
    </citation>
    <scope>NUCLEOTIDE SEQUENCE [LARGE SCALE GENOMIC DNA]</scope>
    <source>
        <strain evidence="6 7">CGMCC 1.10822</strain>
    </source>
</reference>
<evidence type="ECO:0000313" key="6">
    <source>
        <dbReference type="EMBL" id="TWI67379.1"/>
    </source>
</evidence>
<name>A0A562RE84_9BURK</name>
<keyword evidence="7" id="KW-1185">Reference proteome</keyword>
<feature type="short sequence motif" description="GXGXXG" evidence="4">
    <location>
        <begin position="14"/>
        <end position="19"/>
    </location>
</feature>
<proteinExistence type="predicted"/>
<dbReference type="GO" id="GO:0016042">
    <property type="term" value="P:lipid catabolic process"/>
    <property type="evidence" value="ECO:0007669"/>
    <property type="project" value="UniProtKB-UniRule"/>
</dbReference>
<evidence type="ECO:0000256" key="1">
    <source>
        <dbReference type="ARBA" id="ARBA00022801"/>
    </source>
</evidence>
<accession>A0A562RE84</accession>
<evidence type="ECO:0000313" key="7">
    <source>
        <dbReference type="Proteomes" id="UP000318431"/>
    </source>
</evidence>
<keyword evidence="3 4" id="KW-0443">Lipid metabolism</keyword>
<dbReference type="GO" id="GO:0016787">
    <property type="term" value="F:hydrolase activity"/>
    <property type="evidence" value="ECO:0007669"/>
    <property type="project" value="UniProtKB-UniRule"/>
</dbReference>
<feature type="domain" description="PNPLA" evidence="5">
    <location>
        <begin position="10"/>
        <end position="210"/>
    </location>
</feature>
<keyword evidence="1 4" id="KW-0378">Hydrolase</keyword>
<evidence type="ECO:0000256" key="3">
    <source>
        <dbReference type="ARBA" id="ARBA00023098"/>
    </source>
</evidence>
<sequence length="346" mass="37121">MIRETRPVSLGLQGGGTYGAFTWGVLDRLLDEEHLQFDSFSGSSAGAINAVVLADGYAHGGGRQGARAALTRFWTTLGSLATFSPMGRTPLDRLLGGWAMDLSPAYHLLEMAGALAGPTLETPLSMNPLRNFLTTMVDFDRVRGCEELQLFIAATNVKTGLGRMFTRAELDPQRVLASACLPTVFAAAEVDGESYWDGSYVANPPLAPLLERPARDVIVVQNNPIARATAPRSQADIANRSNEIAFNISFAREMSTLLNAGGVPEEGRGATMTFAPVRVHLISGAELLAQYEISSKFNAEMAFLQHLHDAGVAAAETWLQEHGANLGVRTTVDKVPVFYPDRAASA</sequence>